<reference evidence="1 2" key="1">
    <citation type="submission" date="2019-07" db="EMBL/GenBank/DDBJ databases">
        <title>Whole genome shotgun sequence of Aliivibrio fischeri NBRC 101058.</title>
        <authorList>
            <person name="Hosoyama A."/>
            <person name="Uohara A."/>
            <person name="Ohji S."/>
            <person name="Ichikawa N."/>
        </authorList>
    </citation>
    <scope>NUCLEOTIDE SEQUENCE [LARGE SCALE GENOMIC DNA]</scope>
    <source>
        <strain evidence="1 2">NBRC 101058</strain>
    </source>
</reference>
<protein>
    <submittedName>
        <fullName evidence="1">Uncharacterized protein</fullName>
    </submittedName>
</protein>
<evidence type="ECO:0000313" key="2">
    <source>
        <dbReference type="Proteomes" id="UP000321787"/>
    </source>
</evidence>
<organism evidence="1 2">
    <name type="scientific">Aliivibrio fischeri</name>
    <name type="common">Vibrio fischeri</name>
    <dbReference type="NCBI Taxonomy" id="668"/>
    <lineage>
        <taxon>Bacteria</taxon>
        <taxon>Pseudomonadati</taxon>
        <taxon>Pseudomonadota</taxon>
        <taxon>Gammaproteobacteria</taxon>
        <taxon>Vibrionales</taxon>
        <taxon>Vibrionaceae</taxon>
        <taxon>Aliivibrio</taxon>
    </lineage>
</organism>
<accession>A0A510UF02</accession>
<dbReference type="AlphaFoldDB" id="A0A510UF02"/>
<gene>
    <name evidence="1" type="ORF">AFI02nite_00760</name>
</gene>
<comment type="caution">
    <text evidence="1">The sequence shown here is derived from an EMBL/GenBank/DDBJ whole genome shotgun (WGS) entry which is preliminary data.</text>
</comment>
<dbReference type="EMBL" id="BJTZ01000001">
    <property type="protein sequence ID" value="GEK12040.1"/>
    <property type="molecule type" value="Genomic_DNA"/>
</dbReference>
<sequence length="157" mass="17594">MNIDDFFDSTTISNIEVNVITDNKANRLDNEALFQLPFISLVILLLAKDRKKFPIESFGILVGQVIESSMVAFKGSSQHLGWSANLRIRTVKSLSFLEQANLVIVHNNKGQIIATELGKKVINSALSQNDNLAYNLSEISKAYRNIHTSKQLDMEIE</sequence>
<name>A0A510UF02_ALIFS</name>
<proteinExistence type="predicted"/>
<dbReference type="RefSeq" id="WP_146860510.1">
    <property type="nucleotide sequence ID" value="NZ_BJTZ01000001.1"/>
</dbReference>
<evidence type="ECO:0000313" key="1">
    <source>
        <dbReference type="EMBL" id="GEK12040.1"/>
    </source>
</evidence>
<dbReference type="Proteomes" id="UP000321787">
    <property type="component" value="Unassembled WGS sequence"/>
</dbReference>